<dbReference type="EMBL" id="CP040098">
    <property type="protein sequence ID" value="QCQ22570.1"/>
    <property type="molecule type" value="Genomic_DNA"/>
</dbReference>
<accession>A0A4P8L3Y2</accession>
<organism evidence="1 2">
    <name type="scientific">Desulfoglaeba alkanexedens ALDC</name>
    <dbReference type="NCBI Taxonomy" id="980445"/>
    <lineage>
        <taxon>Bacteria</taxon>
        <taxon>Pseudomonadati</taxon>
        <taxon>Thermodesulfobacteriota</taxon>
        <taxon>Syntrophobacteria</taxon>
        <taxon>Syntrophobacterales</taxon>
        <taxon>Syntrophobacteraceae</taxon>
        <taxon>Desulfoglaeba</taxon>
    </lineage>
</organism>
<proteinExistence type="predicted"/>
<protein>
    <recommendedName>
        <fullName evidence="3">STAS domain-containing protein</fullName>
    </recommendedName>
</protein>
<dbReference type="SUPFAM" id="SSF52091">
    <property type="entry name" value="SpoIIaa-like"/>
    <property type="match status" value="1"/>
</dbReference>
<dbReference type="InterPro" id="IPR036513">
    <property type="entry name" value="STAS_dom_sf"/>
</dbReference>
<reference evidence="1 2" key="2">
    <citation type="submission" date="2019-05" db="EMBL/GenBank/DDBJ databases">
        <authorList>
            <person name="Suflita J.M."/>
            <person name="Marks C.R."/>
        </authorList>
    </citation>
    <scope>NUCLEOTIDE SEQUENCE [LARGE SCALE GENOMIC DNA]</scope>
    <source>
        <strain evidence="1 2">ALDC</strain>
    </source>
</reference>
<dbReference type="Proteomes" id="UP000298602">
    <property type="component" value="Chromosome"/>
</dbReference>
<evidence type="ECO:0008006" key="3">
    <source>
        <dbReference type="Google" id="ProtNLM"/>
    </source>
</evidence>
<evidence type="ECO:0000313" key="1">
    <source>
        <dbReference type="EMBL" id="QCQ22570.1"/>
    </source>
</evidence>
<name>A0A4P8L3Y2_9BACT</name>
<sequence>MSTTFKLATEHRGDALFIFLTGDFDGDSAWQLIHALTRASADIRRITVDTHRIRRVKPFGAALFGNLLKGKLIHGGRIYFDAIPAARAKAEGHRLLSAAGQYGISGGRMPQHGFHSIRRQGRKRQ</sequence>
<dbReference type="Gene3D" id="3.30.750.24">
    <property type="entry name" value="STAS domain"/>
    <property type="match status" value="1"/>
</dbReference>
<dbReference type="OrthoDB" id="5459827at2"/>
<dbReference type="KEGG" id="dax:FDQ92_10580"/>
<keyword evidence="2" id="KW-1185">Reference proteome</keyword>
<evidence type="ECO:0000313" key="2">
    <source>
        <dbReference type="Proteomes" id="UP000298602"/>
    </source>
</evidence>
<gene>
    <name evidence="1" type="ORF">FDQ92_10580</name>
</gene>
<dbReference type="RefSeq" id="WP_137424854.1">
    <property type="nucleotide sequence ID" value="NZ_CP040098.1"/>
</dbReference>
<reference evidence="1 2" key="1">
    <citation type="submission" date="2019-05" db="EMBL/GenBank/DDBJ databases">
        <title>The Complete Genome Sequence of the n-alkane-degrading Desulfoglaeba alkanexedens ALDC reveals multiple alkylsuccinate synthase gene clusters.</title>
        <authorList>
            <person name="Callaghan A.V."/>
            <person name="Davidova I.A."/>
            <person name="Duncan K.E."/>
            <person name="Morris B."/>
            <person name="McInerney M.J."/>
        </authorList>
    </citation>
    <scope>NUCLEOTIDE SEQUENCE [LARGE SCALE GENOMIC DNA]</scope>
    <source>
        <strain evidence="1 2">ALDC</strain>
    </source>
</reference>
<dbReference type="AlphaFoldDB" id="A0A4P8L3Y2"/>